<keyword evidence="13" id="KW-1185">Reference proteome</keyword>
<dbReference type="GO" id="GO:0048013">
    <property type="term" value="P:ephrin receptor signaling pathway"/>
    <property type="evidence" value="ECO:0007669"/>
    <property type="project" value="TreeGrafter"/>
</dbReference>
<dbReference type="Pfam" id="PF00812">
    <property type="entry name" value="Ephrin"/>
    <property type="match status" value="1"/>
</dbReference>
<evidence type="ECO:0000256" key="1">
    <source>
        <dbReference type="ARBA" id="ARBA00004370"/>
    </source>
</evidence>
<evidence type="ECO:0000256" key="8">
    <source>
        <dbReference type="SAM" id="MobiDB-lite"/>
    </source>
</evidence>
<dbReference type="InterPro" id="IPR031328">
    <property type="entry name" value="Ephrin"/>
</dbReference>
<dbReference type="GO" id="GO:0007411">
    <property type="term" value="P:axon guidance"/>
    <property type="evidence" value="ECO:0007669"/>
    <property type="project" value="TreeGrafter"/>
</dbReference>
<dbReference type="PANTHER" id="PTHR11304:SF18">
    <property type="entry name" value="EPHRIN-B2"/>
    <property type="match status" value="1"/>
</dbReference>
<evidence type="ECO:0000256" key="3">
    <source>
        <dbReference type="ARBA" id="ARBA00023136"/>
    </source>
</evidence>
<evidence type="ECO:0000256" key="10">
    <source>
        <dbReference type="SAM" id="SignalP"/>
    </source>
</evidence>
<dbReference type="GeneTree" id="ENSGT00940000155868"/>
<sequence length="343" mass="38266">MGRSVCWFWLGVLVVNLSPSCSAVVLDSVYWNSSNPKFSPGRGLVLFPQIGDKMDIVCPRVKPGVVENKEPEYYRVYLVTREQLHSCSISQSDTPLLNCDKPDRDVKFTFKFQEFSPNLWGLEFFKGREYYITSTSTSSLQGLDNTDGGVCRATSMKLVLRVGQSSSKPLPLPEEPPTRFPPQHPEAPDNELPIKDNDVTNNAEITHSEGDIDTEGRASSTEGGSIGSEVGLFVGVACGIVLLLLVIVVLLMVVWRYHRCHATPDRDVQQSLSLNTLATPKRDSYGGSSDDIRSEPSHMVFPPRPSDSVFCRHHERVSGDYRHPVYVVQEMPPQSPTNIYYKV</sequence>
<dbReference type="GO" id="GO:0005886">
    <property type="term" value="C:plasma membrane"/>
    <property type="evidence" value="ECO:0007669"/>
    <property type="project" value="TreeGrafter"/>
</dbReference>
<evidence type="ECO:0000256" key="5">
    <source>
        <dbReference type="ARBA" id="ARBA00023180"/>
    </source>
</evidence>
<keyword evidence="4 6" id="KW-1015">Disulfide bond</keyword>
<reference evidence="13" key="1">
    <citation type="journal article" date="2018" name="PLoS ONE">
        <title>Chinook salmon (Oncorhynchus tshawytscha) genome and transcriptome.</title>
        <authorList>
            <person name="Christensen K.A."/>
            <person name="Leong J.S."/>
            <person name="Sakhrani D."/>
            <person name="Biagi C.A."/>
            <person name="Minkley D.R."/>
            <person name="Withler R.E."/>
            <person name="Rondeau E.B."/>
            <person name="Koop B.F."/>
            <person name="Devlin R.H."/>
        </authorList>
    </citation>
    <scope>NUCLEOTIDE SEQUENCE [LARGE SCALE GENOMIC DNA]</scope>
</reference>
<dbReference type="InterPro" id="IPR019765">
    <property type="entry name" value="Ephrin_CS"/>
</dbReference>
<evidence type="ECO:0000256" key="6">
    <source>
        <dbReference type="PROSITE-ProRule" id="PRU00884"/>
    </source>
</evidence>
<comment type="similarity">
    <text evidence="6 7">Belongs to the ephrin family.</text>
</comment>
<evidence type="ECO:0000256" key="7">
    <source>
        <dbReference type="RuleBase" id="RU004375"/>
    </source>
</evidence>
<feature type="disulfide bond" evidence="6">
    <location>
        <begin position="87"/>
        <end position="151"/>
    </location>
</feature>
<dbReference type="PROSITE" id="PS51551">
    <property type="entry name" value="EPHRIN_RBD_2"/>
    <property type="match status" value="1"/>
</dbReference>
<evidence type="ECO:0000256" key="4">
    <source>
        <dbReference type="ARBA" id="ARBA00023157"/>
    </source>
</evidence>
<evidence type="ECO:0000256" key="2">
    <source>
        <dbReference type="ARBA" id="ARBA00022729"/>
    </source>
</evidence>
<gene>
    <name evidence="12" type="primary">LOC121845650</name>
</gene>
<feature type="compositionally biased region" description="Pro residues" evidence="8">
    <location>
        <begin position="170"/>
        <end position="185"/>
    </location>
</feature>
<evidence type="ECO:0000256" key="9">
    <source>
        <dbReference type="SAM" id="Phobius"/>
    </source>
</evidence>
<dbReference type="PANTHER" id="PTHR11304">
    <property type="entry name" value="EPHRIN"/>
    <property type="match status" value="1"/>
</dbReference>
<proteinExistence type="inferred from homology"/>
<dbReference type="SUPFAM" id="SSF49503">
    <property type="entry name" value="Cupredoxins"/>
    <property type="match status" value="1"/>
</dbReference>
<feature type="transmembrane region" description="Helical" evidence="9">
    <location>
        <begin position="230"/>
        <end position="255"/>
    </location>
</feature>
<dbReference type="Ensembl" id="ENSOTST00005180508.1">
    <property type="protein sequence ID" value="ENSOTSP00005118357.1"/>
    <property type="gene ID" value="ENSOTSG00005055357.1"/>
</dbReference>
<feature type="region of interest" description="Disordered" evidence="8">
    <location>
        <begin position="273"/>
        <end position="299"/>
    </location>
</feature>
<keyword evidence="9" id="KW-1133">Transmembrane helix</keyword>
<evidence type="ECO:0000313" key="12">
    <source>
        <dbReference type="Ensembl" id="ENSOTSP00005120740.1"/>
    </source>
</evidence>
<feature type="compositionally biased region" description="Basic and acidic residues" evidence="8">
    <location>
        <begin position="280"/>
        <end position="296"/>
    </location>
</feature>
<dbReference type="PRINTS" id="PR01347">
    <property type="entry name" value="EPHRIN"/>
</dbReference>
<keyword evidence="3 7" id="KW-0472">Membrane</keyword>
<keyword evidence="5" id="KW-0325">Glycoprotein</keyword>
<evidence type="ECO:0000259" key="11">
    <source>
        <dbReference type="PROSITE" id="PS51551"/>
    </source>
</evidence>
<dbReference type="PROSITE" id="PS01299">
    <property type="entry name" value="EPHRIN_RBD_1"/>
    <property type="match status" value="1"/>
</dbReference>
<dbReference type="Ensembl" id="ENSOTST00005134149.1">
    <property type="protein sequence ID" value="ENSOTSP00005120740.1"/>
    <property type="gene ID" value="ENSOTSG00005055357.1"/>
</dbReference>
<feature type="domain" description="Ephrin RBD" evidence="11">
    <location>
        <begin position="24"/>
        <end position="162"/>
    </location>
</feature>
<dbReference type="Proteomes" id="UP000694402">
    <property type="component" value="Unassembled WGS sequence"/>
</dbReference>
<dbReference type="InterPro" id="IPR008972">
    <property type="entry name" value="Cupredoxin"/>
</dbReference>
<name>A0AAZ3PWY0_ONCTS</name>
<dbReference type="GO" id="GO:0046875">
    <property type="term" value="F:ephrin receptor binding"/>
    <property type="evidence" value="ECO:0007669"/>
    <property type="project" value="TreeGrafter"/>
</dbReference>
<feature type="chain" id="PRO_5044719432" description="Ephrin RBD domain-containing protein" evidence="10">
    <location>
        <begin position="24"/>
        <end position="343"/>
    </location>
</feature>
<evidence type="ECO:0000313" key="13">
    <source>
        <dbReference type="Proteomes" id="UP000694402"/>
    </source>
</evidence>
<keyword evidence="2 10" id="KW-0732">Signal</keyword>
<keyword evidence="9" id="KW-0812">Transmembrane</keyword>
<accession>A0AAZ3PWY0</accession>
<dbReference type="Gene3D" id="2.60.40.420">
    <property type="entry name" value="Cupredoxins - blue copper proteins"/>
    <property type="match status" value="1"/>
</dbReference>
<feature type="region of interest" description="Disordered" evidence="8">
    <location>
        <begin position="164"/>
        <end position="196"/>
    </location>
</feature>
<protein>
    <recommendedName>
        <fullName evidence="11">Ephrin RBD domain-containing protein</fullName>
    </recommendedName>
</protein>
<dbReference type="GO" id="GO:0048514">
    <property type="term" value="P:blood vessel morphogenesis"/>
    <property type="evidence" value="ECO:0007669"/>
    <property type="project" value="TreeGrafter"/>
</dbReference>
<comment type="caution">
    <text evidence="6">Lacks conserved residue(s) required for the propagation of feature annotation.</text>
</comment>
<dbReference type="InterPro" id="IPR001799">
    <property type="entry name" value="Ephrin_RBD"/>
</dbReference>
<reference evidence="12" key="2">
    <citation type="submission" date="2025-05" db="UniProtKB">
        <authorList>
            <consortium name="Ensembl"/>
        </authorList>
    </citation>
    <scope>IDENTIFICATION</scope>
</reference>
<organism evidence="12 13">
    <name type="scientific">Oncorhynchus tshawytscha</name>
    <name type="common">Chinook salmon</name>
    <name type="synonym">Salmo tshawytscha</name>
    <dbReference type="NCBI Taxonomy" id="74940"/>
    <lineage>
        <taxon>Eukaryota</taxon>
        <taxon>Metazoa</taxon>
        <taxon>Chordata</taxon>
        <taxon>Craniata</taxon>
        <taxon>Vertebrata</taxon>
        <taxon>Euteleostomi</taxon>
        <taxon>Actinopterygii</taxon>
        <taxon>Neopterygii</taxon>
        <taxon>Teleostei</taxon>
        <taxon>Protacanthopterygii</taxon>
        <taxon>Salmoniformes</taxon>
        <taxon>Salmonidae</taxon>
        <taxon>Salmoninae</taxon>
        <taxon>Oncorhynchus</taxon>
    </lineage>
</organism>
<dbReference type="AlphaFoldDB" id="A0AAZ3PWY0"/>
<comment type="subcellular location">
    <subcellularLocation>
        <location evidence="1">Membrane</location>
    </subcellularLocation>
</comment>
<feature type="signal peptide" evidence="10">
    <location>
        <begin position="1"/>
        <end position="23"/>
    </location>
</feature>